<accession>A0ABT9XJS3</accession>
<comment type="caution">
    <text evidence="8">The sequence shown here is derived from an EMBL/GenBank/DDBJ whole genome shotgun (WGS) entry which is preliminary data.</text>
</comment>
<dbReference type="Pfam" id="PF02108">
    <property type="entry name" value="FliH"/>
    <property type="match status" value="1"/>
</dbReference>
<evidence type="ECO:0000256" key="1">
    <source>
        <dbReference type="ARBA" id="ARBA00003041"/>
    </source>
</evidence>
<evidence type="ECO:0000259" key="7">
    <source>
        <dbReference type="Pfam" id="PF02108"/>
    </source>
</evidence>
<dbReference type="Proteomes" id="UP001232973">
    <property type="component" value="Unassembled WGS sequence"/>
</dbReference>
<dbReference type="EMBL" id="JAUSTP010000020">
    <property type="protein sequence ID" value="MDQ0190559.1"/>
    <property type="molecule type" value="Genomic_DNA"/>
</dbReference>
<evidence type="ECO:0000256" key="3">
    <source>
        <dbReference type="ARBA" id="ARBA00022448"/>
    </source>
</evidence>
<evidence type="ECO:0000256" key="4">
    <source>
        <dbReference type="ARBA" id="ARBA00022795"/>
    </source>
</evidence>
<dbReference type="InterPro" id="IPR018035">
    <property type="entry name" value="Flagellar_FliH/T3SS_HrpE"/>
</dbReference>
<proteinExistence type="inferred from homology"/>
<name>A0ABT9XJS3_9BACL</name>
<dbReference type="InterPro" id="IPR051472">
    <property type="entry name" value="T3SS_Stator/FliH"/>
</dbReference>
<evidence type="ECO:0000313" key="8">
    <source>
        <dbReference type="EMBL" id="MDQ0190559.1"/>
    </source>
</evidence>
<keyword evidence="9" id="KW-1185">Reference proteome</keyword>
<keyword evidence="3" id="KW-0813">Transport</keyword>
<comment type="function">
    <text evidence="1">Needed for flagellar regrowth and assembly.</text>
</comment>
<evidence type="ECO:0000256" key="6">
    <source>
        <dbReference type="ARBA" id="ARBA00023225"/>
    </source>
</evidence>
<keyword evidence="8" id="KW-0969">Cilium</keyword>
<dbReference type="RefSeq" id="WP_274456128.1">
    <property type="nucleotide sequence ID" value="NZ_CP067097.1"/>
</dbReference>
<keyword evidence="8" id="KW-0282">Flagellum</keyword>
<protein>
    <submittedName>
        <fullName evidence="8">Flagellar assembly protein FliH/type III secretion protein L</fullName>
    </submittedName>
</protein>
<dbReference type="PANTHER" id="PTHR34982:SF1">
    <property type="entry name" value="FLAGELLAR ASSEMBLY PROTEIN FLIH"/>
    <property type="match status" value="1"/>
</dbReference>
<comment type="similarity">
    <text evidence="2">Belongs to the FliH family.</text>
</comment>
<gene>
    <name evidence="8" type="ORF">J2S03_002426</name>
</gene>
<keyword evidence="4" id="KW-1005">Bacterial flagellum biogenesis</keyword>
<keyword evidence="6" id="KW-1006">Bacterial flagellum protein export</keyword>
<feature type="domain" description="Flagellar assembly protein FliH/Type III secretion system HrpE" evidence="7">
    <location>
        <begin position="112"/>
        <end position="238"/>
    </location>
</feature>
<reference evidence="8 9" key="1">
    <citation type="submission" date="2023-07" db="EMBL/GenBank/DDBJ databases">
        <title>Genomic Encyclopedia of Type Strains, Phase IV (KMG-IV): sequencing the most valuable type-strain genomes for metagenomic binning, comparative biology and taxonomic classification.</title>
        <authorList>
            <person name="Goeker M."/>
        </authorList>
    </citation>
    <scope>NUCLEOTIDE SEQUENCE [LARGE SCALE GENOMIC DNA]</scope>
    <source>
        <strain evidence="8 9">DSM 4006</strain>
    </source>
</reference>
<keyword evidence="5" id="KW-0653">Protein transport</keyword>
<organism evidence="8 9">
    <name type="scientific">Alicyclobacillus cycloheptanicus</name>
    <dbReference type="NCBI Taxonomy" id="1457"/>
    <lineage>
        <taxon>Bacteria</taxon>
        <taxon>Bacillati</taxon>
        <taxon>Bacillota</taxon>
        <taxon>Bacilli</taxon>
        <taxon>Bacillales</taxon>
        <taxon>Alicyclobacillaceae</taxon>
        <taxon>Alicyclobacillus</taxon>
    </lineage>
</organism>
<dbReference type="PANTHER" id="PTHR34982">
    <property type="entry name" value="YOP PROTEINS TRANSLOCATION PROTEIN L"/>
    <property type="match status" value="1"/>
</dbReference>
<sequence>MSSSVVKRAGLTLGPASASIPVQVVTPPIRSLPEAEPQPELSVSAEERLAQVQADCAAMIAEADAKARQIVETARAQAVQIEDQARTLGYQDGFEAGQRQAEAEMAQVVAETIEHARAVAASAATERTRLLEHLAEPLTTVVMEAVRRVLYRELSVQSVDIERMVDELLQFVIESSKVEVRVHPDDFEAARSGHARWQHAKLGDWEVSVVPDPAIQPGGCEIRSEFGRVDATVETKLDILQNTLRTVMERSVTEFVAAERC</sequence>
<keyword evidence="8" id="KW-0966">Cell projection</keyword>
<evidence type="ECO:0000256" key="2">
    <source>
        <dbReference type="ARBA" id="ARBA00006602"/>
    </source>
</evidence>
<evidence type="ECO:0000256" key="5">
    <source>
        <dbReference type="ARBA" id="ARBA00022927"/>
    </source>
</evidence>
<evidence type="ECO:0000313" key="9">
    <source>
        <dbReference type="Proteomes" id="UP001232973"/>
    </source>
</evidence>